<feature type="domain" description="Histidine kinase" evidence="5">
    <location>
        <begin position="904"/>
        <end position="999"/>
    </location>
</feature>
<dbReference type="AlphaFoldDB" id="A0A7G9T9B4"/>
<name>A0A7G9T9B4_PSEMX</name>
<dbReference type="Pfam" id="PF07495">
    <property type="entry name" value="Y_Y_Y"/>
    <property type="match status" value="1"/>
</dbReference>
<keyword evidence="3" id="KW-0902">Two-component regulatory system</keyword>
<dbReference type="InterPro" id="IPR005467">
    <property type="entry name" value="His_kinase_dom"/>
</dbReference>
<protein>
    <submittedName>
        <fullName evidence="6">ATPase</fullName>
    </submittedName>
</protein>
<evidence type="ECO:0000256" key="1">
    <source>
        <dbReference type="ARBA" id="ARBA00022679"/>
    </source>
</evidence>
<dbReference type="PANTHER" id="PTHR24421:SF62">
    <property type="entry name" value="SENSORY TRANSDUCTION HISTIDINE KINASE"/>
    <property type="match status" value="1"/>
</dbReference>
<dbReference type="EMBL" id="CP060731">
    <property type="protein sequence ID" value="QNN76689.1"/>
    <property type="molecule type" value="Genomic_DNA"/>
</dbReference>
<dbReference type="PROSITE" id="PS50109">
    <property type="entry name" value="HIS_KIN"/>
    <property type="match status" value="1"/>
</dbReference>
<dbReference type="Proteomes" id="UP000515838">
    <property type="component" value="Chromosome"/>
</dbReference>
<dbReference type="GO" id="GO:0046983">
    <property type="term" value="F:protein dimerization activity"/>
    <property type="evidence" value="ECO:0007669"/>
    <property type="project" value="InterPro"/>
</dbReference>
<keyword evidence="4" id="KW-0472">Membrane</keyword>
<dbReference type="InterPro" id="IPR013783">
    <property type="entry name" value="Ig-like_fold"/>
</dbReference>
<dbReference type="Pfam" id="PF02518">
    <property type="entry name" value="HATPase_c"/>
    <property type="match status" value="1"/>
</dbReference>
<dbReference type="InterPro" id="IPR011110">
    <property type="entry name" value="Reg_prop"/>
</dbReference>
<keyword evidence="4" id="KW-0812">Transmembrane</keyword>
<dbReference type="InterPro" id="IPR036890">
    <property type="entry name" value="HATPase_C_sf"/>
</dbReference>
<evidence type="ECO:0000256" key="3">
    <source>
        <dbReference type="ARBA" id="ARBA00023012"/>
    </source>
</evidence>
<dbReference type="SUPFAM" id="SSF55874">
    <property type="entry name" value="ATPase domain of HSP90 chaperone/DNA topoisomerase II/histidine kinase"/>
    <property type="match status" value="1"/>
</dbReference>
<gene>
    <name evidence="6" type="ORF">IAE60_12120</name>
</gene>
<keyword evidence="2" id="KW-0418">Kinase</keyword>
<evidence type="ECO:0000259" key="5">
    <source>
        <dbReference type="PROSITE" id="PS50109"/>
    </source>
</evidence>
<dbReference type="Pfam" id="PF07494">
    <property type="entry name" value="Reg_prop"/>
    <property type="match status" value="1"/>
</dbReference>
<dbReference type="SMART" id="SM00387">
    <property type="entry name" value="HATPase_c"/>
    <property type="match status" value="1"/>
</dbReference>
<dbReference type="Pfam" id="PF07730">
    <property type="entry name" value="HisKA_3"/>
    <property type="match status" value="1"/>
</dbReference>
<dbReference type="Gene3D" id="2.130.10.10">
    <property type="entry name" value="YVTN repeat-like/Quinoprotein amine dehydrogenase"/>
    <property type="match status" value="3"/>
</dbReference>
<keyword evidence="1" id="KW-0808">Transferase</keyword>
<dbReference type="InterPro" id="IPR015943">
    <property type="entry name" value="WD40/YVTN_repeat-like_dom_sf"/>
</dbReference>
<dbReference type="SUPFAM" id="SSF63829">
    <property type="entry name" value="Calcium-dependent phosphotriesterase"/>
    <property type="match status" value="3"/>
</dbReference>
<organism evidence="6 7">
    <name type="scientific">Pseudoxanthomonas mexicana</name>
    <dbReference type="NCBI Taxonomy" id="128785"/>
    <lineage>
        <taxon>Bacteria</taxon>
        <taxon>Pseudomonadati</taxon>
        <taxon>Pseudomonadota</taxon>
        <taxon>Gammaproteobacteria</taxon>
        <taxon>Lysobacterales</taxon>
        <taxon>Lysobacteraceae</taxon>
        <taxon>Pseudoxanthomonas</taxon>
    </lineage>
</organism>
<evidence type="ECO:0000256" key="4">
    <source>
        <dbReference type="SAM" id="Phobius"/>
    </source>
</evidence>
<accession>A0A7G9T9B4</accession>
<feature type="transmembrane region" description="Helical" evidence="4">
    <location>
        <begin position="761"/>
        <end position="780"/>
    </location>
</feature>
<dbReference type="RefSeq" id="WP_187572440.1">
    <property type="nucleotide sequence ID" value="NZ_CP060731.1"/>
</dbReference>
<dbReference type="Gene3D" id="2.60.40.10">
    <property type="entry name" value="Immunoglobulins"/>
    <property type="match status" value="1"/>
</dbReference>
<keyword evidence="4" id="KW-1133">Transmembrane helix</keyword>
<dbReference type="PANTHER" id="PTHR24421">
    <property type="entry name" value="NITRATE/NITRITE SENSOR PROTEIN NARX-RELATED"/>
    <property type="match status" value="1"/>
</dbReference>
<dbReference type="InterPro" id="IPR011123">
    <property type="entry name" value="Y_Y_Y"/>
</dbReference>
<evidence type="ECO:0000256" key="2">
    <source>
        <dbReference type="ARBA" id="ARBA00022777"/>
    </source>
</evidence>
<sequence>MTASELEAGNRVASRSGEGTGRLHGGQVVLVVLLWLALVQAAAALDVHRPLAQLHHTAWRVQDGAPGQITALAQTTDGYLWLATQIGLYRFDGVQFERYEPPAGEALPATSVSALHASPDGGLWVGFRYGAVSRIDGARLSHYGQARGLPSGTVFSFARDADGRLWAATFTGLVYLQGGRWHALGPRWRYPGRQARTVFVDAEGTLWVASEQGVAYLPRGGTQFQRVQARVGRISQIAQGPDGAIWIAEADGAVRALPVPGRPTPARRLPLASAGLLFDRDGALWATTLGDGLYRWTGEAASPFEGFRQREGLTSDYALPLLEDREGTLWIGSSRGLDRFRHANVVLAPLPDGAHDFAIVAEEGAAVLVGSRNRPLLRLKGGRQETLSLAPPLTAAYRDPTGMVWLGGPKGIWTLRDGTLAPGVPLPVSRYSGVQAITRTSDGSVWVSLNTPGLHRLQDGRWTHLRDLPGTREGASPLTLLPGADGRVWMGFAHNQIACMREGRLQVFGLPQGLDVGNVSALQQGRAGLWIGGERGLARMRGDRIQTLRAQADSPFRGISGIVETANGDLWLNGARGIVRIPAASIEAVFAGTSAAAYDLFDFLDGLPGVPAQFRPIPTALQAGDGRLWFATTSGVVTIDPDRIQRNPLPPPVSIHSLSVDGRPHRLEAGPLRLPAGARNLQIGYAALSLAIPERVRFRYRLEGYDQGWQEAGTRRVAYYTNPGPGDYVFRVLAANNDGVWNETGARIAFSIAPRYYQTRWFAAACVTVAASLLWVAYLLRLRRVSRQIHDRLQERHRERERIARELHDTLLQSVQGLILRFHAVARSLGPGAPARDALDAVLERADDVMVEARDRVLDLRATARGGCLADMFARMAAELEAGPELSIRVSEEGNRMPIDPIVQDELLQIGREAMLNACRHAGARHIDIAIAQNAAYLAVSVHDDGRGIDPDVLDRGGREGHWGLAGMRERAARIGARLDIASGPGEGTRVEVQVPAAVAYRPRTAWWRRRMGRHRA</sequence>
<dbReference type="Gene3D" id="1.20.5.1930">
    <property type="match status" value="1"/>
</dbReference>
<dbReference type="CDD" id="cd16917">
    <property type="entry name" value="HATPase_UhpB-NarQ-NarX-like"/>
    <property type="match status" value="1"/>
</dbReference>
<dbReference type="InterPro" id="IPR050482">
    <property type="entry name" value="Sensor_HK_TwoCompSys"/>
</dbReference>
<dbReference type="InterPro" id="IPR011712">
    <property type="entry name" value="Sig_transdc_His_kin_sub3_dim/P"/>
</dbReference>
<proteinExistence type="predicted"/>
<dbReference type="GO" id="GO:0000155">
    <property type="term" value="F:phosphorelay sensor kinase activity"/>
    <property type="evidence" value="ECO:0007669"/>
    <property type="project" value="InterPro"/>
</dbReference>
<dbReference type="InterPro" id="IPR003594">
    <property type="entry name" value="HATPase_dom"/>
</dbReference>
<dbReference type="GeneID" id="81471724"/>
<reference evidence="6 7" key="1">
    <citation type="submission" date="2020-08" db="EMBL/GenBank/DDBJ databases">
        <title>Streptomycin Non-resistant strain, P. mexicana.</title>
        <authorList>
            <person name="Ganesh-Kumar S."/>
            <person name="Zhe T."/>
            <person name="Yu Z."/>
            <person name="Min Y."/>
        </authorList>
    </citation>
    <scope>NUCLEOTIDE SEQUENCE [LARGE SCALE GENOMIC DNA]</scope>
    <source>
        <strain evidence="6 7">GTZY2</strain>
    </source>
</reference>
<evidence type="ECO:0000313" key="6">
    <source>
        <dbReference type="EMBL" id="QNN76689.1"/>
    </source>
</evidence>
<dbReference type="Gene3D" id="3.30.565.10">
    <property type="entry name" value="Histidine kinase-like ATPase, C-terminal domain"/>
    <property type="match status" value="1"/>
</dbReference>
<evidence type="ECO:0000313" key="7">
    <source>
        <dbReference type="Proteomes" id="UP000515838"/>
    </source>
</evidence>
<dbReference type="GO" id="GO:0016020">
    <property type="term" value="C:membrane"/>
    <property type="evidence" value="ECO:0007669"/>
    <property type="project" value="InterPro"/>
</dbReference>